<dbReference type="SUPFAM" id="SSF55298">
    <property type="entry name" value="YjgF-like"/>
    <property type="match status" value="1"/>
</dbReference>
<dbReference type="Gene3D" id="3.30.1330.40">
    <property type="entry name" value="RutC-like"/>
    <property type="match status" value="1"/>
</dbReference>
<reference evidence="1" key="1">
    <citation type="submission" date="2018-06" db="EMBL/GenBank/DDBJ databases">
        <authorList>
            <person name="Zhirakovskaya E."/>
        </authorList>
    </citation>
    <scope>NUCLEOTIDE SEQUENCE</scope>
</reference>
<dbReference type="PANTHER" id="PTHR43857">
    <property type="entry name" value="BLR7761 PROTEIN"/>
    <property type="match status" value="1"/>
</dbReference>
<dbReference type="CDD" id="cd00448">
    <property type="entry name" value="YjgF_YER057c_UK114_family"/>
    <property type="match status" value="1"/>
</dbReference>
<protein>
    <submittedName>
        <fullName evidence="1">RidA/YER057c/UK114 superfamily protein</fullName>
    </submittedName>
</protein>
<dbReference type="AlphaFoldDB" id="A0A3B0SV69"/>
<name>A0A3B0SV69_9ZZZZ</name>
<dbReference type="Pfam" id="PF01042">
    <property type="entry name" value="Ribonuc_L-PSP"/>
    <property type="match status" value="1"/>
</dbReference>
<sequence length="127" mass="13598">MLTYHTPASMPAPFANYSHGVEVPPGARLIFTSGQLAIDAKGVIPKGTRAQAELCFDNIEKILSAAGMAMKNVVRVSAYVTGREHMAPYMAARDARFTGPPPASTLMIVGGFTREEFTVEIEVIAAK</sequence>
<organism evidence="1">
    <name type="scientific">hydrothermal vent metagenome</name>
    <dbReference type="NCBI Taxonomy" id="652676"/>
    <lineage>
        <taxon>unclassified sequences</taxon>
        <taxon>metagenomes</taxon>
        <taxon>ecological metagenomes</taxon>
    </lineage>
</organism>
<dbReference type="InterPro" id="IPR006175">
    <property type="entry name" value="YjgF/YER057c/UK114"/>
</dbReference>
<evidence type="ECO:0000313" key="1">
    <source>
        <dbReference type="EMBL" id="VAW04299.1"/>
    </source>
</evidence>
<gene>
    <name evidence="1" type="ORF">MNBD_ALPHA07-2133</name>
</gene>
<accession>A0A3B0SV69</accession>
<dbReference type="EMBL" id="UOEG01000270">
    <property type="protein sequence ID" value="VAW04299.1"/>
    <property type="molecule type" value="Genomic_DNA"/>
</dbReference>
<dbReference type="PANTHER" id="PTHR43857:SF1">
    <property type="entry name" value="YJGH FAMILY PROTEIN"/>
    <property type="match status" value="1"/>
</dbReference>
<proteinExistence type="predicted"/>
<dbReference type="InterPro" id="IPR035959">
    <property type="entry name" value="RutC-like_sf"/>
</dbReference>